<dbReference type="AlphaFoldDB" id="A0A9X1VBF0"/>
<accession>A0A9X1VBF0</accession>
<comment type="caution">
    <text evidence="1">The sequence shown here is derived from an EMBL/GenBank/DDBJ whole genome shotgun (WGS) entry which is preliminary data.</text>
</comment>
<dbReference type="Proteomes" id="UP001139263">
    <property type="component" value="Unassembled WGS sequence"/>
</dbReference>
<evidence type="ECO:0000313" key="1">
    <source>
        <dbReference type="EMBL" id="MCI0183523.1"/>
    </source>
</evidence>
<sequence length="47" mass="5385">MSGGILRRHSGEWWITRHDTGTNHDAKASTYMKDEQKFVYGAGDLFL</sequence>
<evidence type="ECO:0000313" key="2">
    <source>
        <dbReference type="Proteomes" id="UP001139263"/>
    </source>
</evidence>
<protein>
    <submittedName>
        <fullName evidence="1">Uncharacterized protein</fullName>
    </submittedName>
</protein>
<keyword evidence="2" id="KW-1185">Reference proteome</keyword>
<proteinExistence type="predicted"/>
<reference evidence="1" key="1">
    <citation type="submission" date="2022-03" db="EMBL/GenBank/DDBJ databases">
        <title>Draft Genome Sequence of Firmicute Strain S0AB, a Heterotrophic Iron/Sulfur-Oxidizing Extreme Acidophile.</title>
        <authorList>
            <person name="Vergara E."/>
            <person name="Pakostova E."/>
            <person name="Johnson D.B."/>
            <person name="Holmes D.S."/>
        </authorList>
    </citation>
    <scope>NUCLEOTIDE SEQUENCE</scope>
    <source>
        <strain evidence="1">S0AB</strain>
    </source>
</reference>
<gene>
    <name evidence="1" type="ORF">MM817_01806</name>
</gene>
<name>A0A9X1VBF0_9BACL</name>
<organism evidence="1 2">
    <name type="scientific">Sulfoacidibacillus ferrooxidans</name>
    <dbReference type="NCBI Taxonomy" id="2005001"/>
    <lineage>
        <taxon>Bacteria</taxon>
        <taxon>Bacillati</taxon>
        <taxon>Bacillota</taxon>
        <taxon>Bacilli</taxon>
        <taxon>Bacillales</taxon>
        <taxon>Alicyclobacillaceae</taxon>
        <taxon>Sulfoacidibacillus</taxon>
    </lineage>
</organism>
<dbReference type="EMBL" id="JALBUF010000005">
    <property type="protein sequence ID" value="MCI0183523.1"/>
    <property type="molecule type" value="Genomic_DNA"/>
</dbReference>